<dbReference type="PANTHER" id="PTHR35174:SF3">
    <property type="entry name" value="BLL7171 PROTEIN"/>
    <property type="match status" value="1"/>
</dbReference>
<dbReference type="STRING" id="391937.NA2_14962"/>
<dbReference type="Gene3D" id="3.30.70.1060">
    <property type="entry name" value="Dimeric alpha+beta barrel"/>
    <property type="match status" value="1"/>
</dbReference>
<gene>
    <name evidence="3" type="ORF">NA2_14962</name>
</gene>
<reference evidence="3 4" key="1">
    <citation type="journal article" date="2012" name="J. Bacteriol.">
        <title>Genome Sequence of Nitratireductor pacificus Type Strain pht-3B.</title>
        <authorList>
            <person name="Lai Q."/>
            <person name="Li G."/>
            <person name="Shao Z."/>
        </authorList>
    </citation>
    <scope>NUCLEOTIDE SEQUENCE [LARGE SCALE GENOMIC DNA]</scope>
    <source>
        <strain evidence="4">pht-3B</strain>
    </source>
</reference>
<dbReference type="OrthoDB" id="9807535at2"/>
<feature type="domain" description="YCII-related" evidence="2">
    <location>
        <begin position="1"/>
        <end position="112"/>
    </location>
</feature>
<dbReference type="PANTHER" id="PTHR35174">
    <property type="entry name" value="BLL7171 PROTEIN-RELATED"/>
    <property type="match status" value="1"/>
</dbReference>
<dbReference type="Proteomes" id="UP000006786">
    <property type="component" value="Unassembled WGS sequence"/>
</dbReference>
<dbReference type="InterPro" id="IPR005545">
    <property type="entry name" value="YCII"/>
</dbReference>
<accession>K2ML78</accession>
<dbReference type="Pfam" id="PF03795">
    <property type="entry name" value="YCII"/>
    <property type="match status" value="1"/>
</dbReference>
<evidence type="ECO:0000313" key="4">
    <source>
        <dbReference type="Proteomes" id="UP000006786"/>
    </source>
</evidence>
<dbReference type="eggNOG" id="COG3795">
    <property type="taxonomic scope" value="Bacteria"/>
</dbReference>
<dbReference type="InterPro" id="IPR011008">
    <property type="entry name" value="Dimeric_a/b-barrel"/>
</dbReference>
<dbReference type="RefSeq" id="WP_008597848.1">
    <property type="nucleotide sequence ID" value="NZ_AMRM01000017.1"/>
</dbReference>
<dbReference type="PATRIC" id="fig|391937.3.peg.3075"/>
<dbReference type="EMBL" id="AMRM01000017">
    <property type="protein sequence ID" value="EKF17992.1"/>
    <property type="molecule type" value="Genomic_DNA"/>
</dbReference>
<proteinExistence type="inferred from homology"/>
<dbReference type="SUPFAM" id="SSF54909">
    <property type="entry name" value="Dimeric alpha+beta barrel"/>
    <property type="match status" value="1"/>
</dbReference>
<organism evidence="3 4">
    <name type="scientific">Nitratireductor pacificus pht-3B</name>
    <dbReference type="NCBI Taxonomy" id="391937"/>
    <lineage>
        <taxon>Bacteria</taxon>
        <taxon>Pseudomonadati</taxon>
        <taxon>Pseudomonadota</taxon>
        <taxon>Alphaproteobacteria</taxon>
        <taxon>Hyphomicrobiales</taxon>
        <taxon>Phyllobacteriaceae</taxon>
        <taxon>Nitratireductor</taxon>
    </lineage>
</organism>
<comment type="similarity">
    <text evidence="1">Belongs to the YciI family.</text>
</comment>
<dbReference type="AlphaFoldDB" id="K2ML78"/>
<evidence type="ECO:0000259" key="2">
    <source>
        <dbReference type="Pfam" id="PF03795"/>
    </source>
</evidence>
<protein>
    <submittedName>
        <fullName evidence="3">Ycii-like protein</fullName>
    </submittedName>
</protein>
<name>K2ML78_9HYPH</name>
<evidence type="ECO:0000256" key="1">
    <source>
        <dbReference type="ARBA" id="ARBA00007689"/>
    </source>
</evidence>
<comment type="caution">
    <text evidence="3">The sequence shown here is derived from an EMBL/GenBank/DDBJ whole genome shotgun (WGS) entry which is preliminary data.</text>
</comment>
<sequence>MRYLCLVHLNEATLDALPEPEMQQLVRASSAYDEVLEASGHLVAAHALRSPSEALHLRSRGGKVITLDGPHAEVKEQLLGFILIEATDLQDAIDVAGKIPCAAYGTIELRAVSGA</sequence>
<evidence type="ECO:0000313" key="3">
    <source>
        <dbReference type="EMBL" id="EKF17992.1"/>
    </source>
</evidence>
<keyword evidence="4" id="KW-1185">Reference proteome</keyword>